<organism evidence="1 2">
    <name type="scientific">Rubus argutus</name>
    <name type="common">Southern blackberry</name>
    <dbReference type="NCBI Taxonomy" id="59490"/>
    <lineage>
        <taxon>Eukaryota</taxon>
        <taxon>Viridiplantae</taxon>
        <taxon>Streptophyta</taxon>
        <taxon>Embryophyta</taxon>
        <taxon>Tracheophyta</taxon>
        <taxon>Spermatophyta</taxon>
        <taxon>Magnoliopsida</taxon>
        <taxon>eudicotyledons</taxon>
        <taxon>Gunneridae</taxon>
        <taxon>Pentapetalae</taxon>
        <taxon>rosids</taxon>
        <taxon>fabids</taxon>
        <taxon>Rosales</taxon>
        <taxon>Rosaceae</taxon>
        <taxon>Rosoideae</taxon>
        <taxon>Rosoideae incertae sedis</taxon>
        <taxon>Rubus</taxon>
    </lineage>
</organism>
<comment type="caution">
    <text evidence="1">The sequence shown here is derived from an EMBL/GenBank/DDBJ whole genome shotgun (WGS) entry which is preliminary data.</text>
</comment>
<proteinExistence type="predicted"/>
<keyword evidence="2" id="KW-1185">Reference proteome</keyword>
<dbReference type="AlphaFoldDB" id="A0AAW1YMR6"/>
<sequence length="87" mass="9225">MIPSCLERLQRRDGWAVREGNSNGVSTGCGGSCTVESMVAAAAILERAWLGRKSTKLGKEKGESDDGLEWVTDGREGGGGLLIVCRE</sequence>
<reference evidence="1 2" key="1">
    <citation type="journal article" date="2023" name="G3 (Bethesda)">
        <title>A chromosome-length genome assembly and annotation of blackberry (Rubus argutus, cv. 'Hillquist').</title>
        <authorList>
            <person name="Bruna T."/>
            <person name="Aryal R."/>
            <person name="Dudchenko O."/>
            <person name="Sargent D.J."/>
            <person name="Mead D."/>
            <person name="Buti M."/>
            <person name="Cavallini A."/>
            <person name="Hytonen T."/>
            <person name="Andres J."/>
            <person name="Pham M."/>
            <person name="Weisz D."/>
            <person name="Mascagni F."/>
            <person name="Usai G."/>
            <person name="Natali L."/>
            <person name="Bassil N."/>
            <person name="Fernandez G.E."/>
            <person name="Lomsadze A."/>
            <person name="Armour M."/>
            <person name="Olukolu B."/>
            <person name="Poorten T."/>
            <person name="Britton C."/>
            <person name="Davik J."/>
            <person name="Ashrafi H."/>
            <person name="Aiden E.L."/>
            <person name="Borodovsky M."/>
            <person name="Worthington M."/>
        </authorList>
    </citation>
    <scope>NUCLEOTIDE SEQUENCE [LARGE SCALE GENOMIC DNA]</scope>
    <source>
        <strain evidence="1">PI 553951</strain>
    </source>
</reference>
<dbReference type="Proteomes" id="UP001457282">
    <property type="component" value="Unassembled WGS sequence"/>
</dbReference>
<evidence type="ECO:0000313" key="1">
    <source>
        <dbReference type="EMBL" id="KAK9949952.1"/>
    </source>
</evidence>
<evidence type="ECO:0000313" key="2">
    <source>
        <dbReference type="Proteomes" id="UP001457282"/>
    </source>
</evidence>
<gene>
    <name evidence="1" type="ORF">M0R45_005460</name>
</gene>
<protein>
    <submittedName>
        <fullName evidence="1">Uncharacterized protein</fullName>
    </submittedName>
</protein>
<name>A0AAW1YMR6_RUBAR</name>
<dbReference type="EMBL" id="JBEDUW010000001">
    <property type="protein sequence ID" value="KAK9949952.1"/>
    <property type="molecule type" value="Genomic_DNA"/>
</dbReference>
<accession>A0AAW1YMR6</accession>